<dbReference type="Pfam" id="PF20253">
    <property type="entry name" value="DUF6604"/>
    <property type="match status" value="1"/>
</dbReference>
<feature type="compositionally biased region" description="Basic residues" evidence="1">
    <location>
        <begin position="23"/>
        <end position="36"/>
    </location>
</feature>
<dbReference type="InterPro" id="IPR046539">
    <property type="entry name" value="DUF6604"/>
</dbReference>
<evidence type="ECO:0000313" key="3">
    <source>
        <dbReference type="EMBL" id="KAF2818965.1"/>
    </source>
</evidence>
<organism evidence="3 4">
    <name type="scientific">Ophiobolus disseminans</name>
    <dbReference type="NCBI Taxonomy" id="1469910"/>
    <lineage>
        <taxon>Eukaryota</taxon>
        <taxon>Fungi</taxon>
        <taxon>Dikarya</taxon>
        <taxon>Ascomycota</taxon>
        <taxon>Pezizomycotina</taxon>
        <taxon>Dothideomycetes</taxon>
        <taxon>Pleosporomycetidae</taxon>
        <taxon>Pleosporales</taxon>
        <taxon>Pleosporineae</taxon>
        <taxon>Phaeosphaeriaceae</taxon>
        <taxon>Ophiobolus</taxon>
    </lineage>
</organism>
<evidence type="ECO:0000313" key="4">
    <source>
        <dbReference type="Proteomes" id="UP000799424"/>
    </source>
</evidence>
<evidence type="ECO:0000256" key="1">
    <source>
        <dbReference type="SAM" id="MobiDB-lite"/>
    </source>
</evidence>
<keyword evidence="4" id="KW-1185">Reference proteome</keyword>
<protein>
    <recommendedName>
        <fullName evidence="2">DUF6604 domain-containing protein</fullName>
    </recommendedName>
</protein>
<dbReference type="EMBL" id="MU006247">
    <property type="protein sequence ID" value="KAF2818965.1"/>
    <property type="molecule type" value="Genomic_DNA"/>
</dbReference>
<dbReference type="PANTHER" id="PTHR38795">
    <property type="entry name" value="DUF6604 DOMAIN-CONTAINING PROTEIN"/>
    <property type="match status" value="1"/>
</dbReference>
<gene>
    <name evidence="3" type="ORF">CC86DRAFT_388406</name>
</gene>
<reference evidence="3" key="1">
    <citation type="journal article" date="2020" name="Stud. Mycol.">
        <title>101 Dothideomycetes genomes: a test case for predicting lifestyles and emergence of pathogens.</title>
        <authorList>
            <person name="Haridas S."/>
            <person name="Albert R."/>
            <person name="Binder M."/>
            <person name="Bloem J."/>
            <person name="Labutti K."/>
            <person name="Salamov A."/>
            <person name="Andreopoulos B."/>
            <person name="Baker S."/>
            <person name="Barry K."/>
            <person name="Bills G."/>
            <person name="Bluhm B."/>
            <person name="Cannon C."/>
            <person name="Castanera R."/>
            <person name="Culley D."/>
            <person name="Daum C."/>
            <person name="Ezra D."/>
            <person name="Gonzalez J."/>
            <person name="Henrissat B."/>
            <person name="Kuo A."/>
            <person name="Liang C."/>
            <person name="Lipzen A."/>
            <person name="Lutzoni F."/>
            <person name="Magnuson J."/>
            <person name="Mondo S."/>
            <person name="Nolan M."/>
            <person name="Ohm R."/>
            <person name="Pangilinan J."/>
            <person name="Park H.-J."/>
            <person name="Ramirez L."/>
            <person name="Alfaro M."/>
            <person name="Sun H."/>
            <person name="Tritt A."/>
            <person name="Yoshinaga Y."/>
            <person name="Zwiers L.-H."/>
            <person name="Turgeon B."/>
            <person name="Goodwin S."/>
            <person name="Spatafora J."/>
            <person name="Crous P."/>
            <person name="Grigoriev I."/>
        </authorList>
    </citation>
    <scope>NUCLEOTIDE SEQUENCE</scope>
    <source>
        <strain evidence="3">CBS 113818</strain>
    </source>
</reference>
<feature type="domain" description="DUF6604" evidence="2">
    <location>
        <begin position="2"/>
        <end position="154"/>
    </location>
</feature>
<accession>A0A6A6ZFB2</accession>
<evidence type="ECO:0000259" key="2">
    <source>
        <dbReference type="Pfam" id="PF20253"/>
    </source>
</evidence>
<feature type="region of interest" description="Disordered" evidence="1">
    <location>
        <begin position="1"/>
        <end position="38"/>
    </location>
</feature>
<proteinExistence type="predicted"/>
<sequence>MARSSGLVDDVFEDGIKQQHSGKTGRKKGKNRKPRKQTAAYKIPINTFTQLADAIKDTRTSKVPRYIMTILGDVIKARKGCAAWYRAHQTEESDTSKPHNEEHWHIIEVLEEVHHTLLPLQERLKPTEKKTATETPQPANLFDLLEVEDCPDWDPEESEYGFRQGHSSVTIP</sequence>
<feature type="region of interest" description="Disordered" evidence="1">
    <location>
        <begin position="152"/>
        <end position="172"/>
    </location>
</feature>
<dbReference type="Proteomes" id="UP000799424">
    <property type="component" value="Unassembled WGS sequence"/>
</dbReference>
<name>A0A6A6ZFB2_9PLEO</name>
<dbReference type="PANTHER" id="PTHR38795:SF1">
    <property type="entry name" value="DUF6604 DOMAIN-CONTAINING PROTEIN"/>
    <property type="match status" value="1"/>
</dbReference>
<dbReference type="AlphaFoldDB" id="A0A6A6ZFB2"/>